<dbReference type="OrthoDB" id="5337308at2759"/>
<dbReference type="AlphaFoldDB" id="A0A484FFC6"/>
<proteinExistence type="predicted"/>
<gene>
    <name evidence="1" type="ORF">Cob_v010889</name>
</gene>
<organism evidence="1 2">
    <name type="scientific">Colletotrichum orbiculare (strain 104-T / ATCC 96160 / CBS 514.97 / LARS 414 / MAFF 240422)</name>
    <name type="common">Cucumber anthracnose fungus</name>
    <name type="synonym">Colletotrichum lagenarium</name>
    <dbReference type="NCBI Taxonomy" id="1213857"/>
    <lineage>
        <taxon>Eukaryota</taxon>
        <taxon>Fungi</taxon>
        <taxon>Dikarya</taxon>
        <taxon>Ascomycota</taxon>
        <taxon>Pezizomycotina</taxon>
        <taxon>Sordariomycetes</taxon>
        <taxon>Hypocreomycetidae</taxon>
        <taxon>Glomerellales</taxon>
        <taxon>Glomerellaceae</taxon>
        <taxon>Colletotrichum</taxon>
        <taxon>Colletotrichum orbiculare species complex</taxon>
    </lineage>
</organism>
<protein>
    <submittedName>
        <fullName evidence="1">Uncharacterized protein</fullName>
    </submittedName>
</protein>
<keyword evidence="2" id="KW-1185">Reference proteome</keyword>
<dbReference type="EMBL" id="AMCV02000036">
    <property type="protein sequence ID" value="TDZ16255.1"/>
    <property type="molecule type" value="Genomic_DNA"/>
</dbReference>
<sequence length="372" mass="41437">MEPRSELACLLSAPQCGVTFAVMANTIHSFGSGSVRSLLLWLLLHVSLINASPTRTTRDTPVLVERARAKFPTFAPDYEGRVKKGQYLIDLFPLDDEKAAEYNGGDPVYSPYQDASALKPNGWTRYIFWYPHEEDTGDVEAPFGEVTDPAFDGLGLAIDKTPGYDDNLDDAFGDKDHPVDQEQAGEYYYRHDREFGEGKKPTMASYSNVVVPASGAFIFDEDFSPTARKRDWKQGDVPELDTMSDVAYFQWMDACKVKKVDPKALKLLFVSHVAHQGTWEIVRDALKEDKRPSVPNYANKAVFAMDSRQGQAILGSTWGSALSWMLIQHKKELGLKKITEVAVWGLGNGFGFEDDVEGETANLNLRFVVADA</sequence>
<dbReference type="STRING" id="1213857.A0A484FFC6"/>
<evidence type="ECO:0000313" key="2">
    <source>
        <dbReference type="Proteomes" id="UP000014480"/>
    </source>
</evidence>
<accession>A0A484FFC6</accession>
<name>A0A484FFC6_COLOR</name>
<comment type="caution">
    <text evidence="1">The sequence shown here is derived from an EMBL/GenBank/DDBJ whole genome shotgun (WGS) entry which is preliminary data.</text>
</comment>
<reference evidence="2" key="2">
    <citation type="journal article" date="2019" name="Mol. Plant Microbe Interact.">
        <title>Genome sequence resources for four phytopathogenic fungi from the Colletotrichum orbiculare species complex.</title>
        <authorList>
            <person name="Gan P."/>
            <person name="Tsushima A."/>
            <person name="Narusaka M."/>
            <person name="Narusaka Y."/>
            <person name="Takano Y."/>
            <person name="Kubo Y."/>
            <person name="Shirasu K."/>
        </authorList>
    </citation>
    <scope>GENOME REANNOTATION</scope>
    <source>
        <strain evidence="2">104-T / ATCC 96160 / CBS 514.97 / LARS 414 / MAFF 240422</strain>
    </source>
</reference>
<dbReference type="Proteomes" id="UP000014480">
    <property type="component" value="Unassembled WGS sequence"/>
</dbReference>
<reference evidence="2" key="1">
    <citation type="journal article" date="2013" name="New Phytol.">
        <title>Comparative genomic and transcriptomic analyses reveal the hemibiotrophic stage shift of Colletotrichum fungi.</title>
        <authorList>
            <person name="Gan P."/>
            <person name="Ikeda K."/>
            <person name="Irieda H."/>
            <person name="Narusaka M."/>
            <person name="O'Connell R.J."/>
            <person name="Narusaka Y."/>
            <person name="Takano Y."/>
            <person name="Kubo Y."/>
            <person name="Shirasu K."/>
        </authorList>
    </citation>
    <scope>NUCLEOTIDE SEQUENCE [LARGE SCALE GENOMIC DNA]</scope>
    <source>
        <strain evidence="2">104-T / ATCC 96160 / CBS 514.97 / LARS 414 / MAFF 240422</strain>
    </source>
</reference>
<evidence type="ECO:0000313" key="1">
    <source>
        <dbReference type="EMBL" id="TDZ16255.1"/>
    </source>
</evidence>